<evidence type="ECO:0000313" key="2">
    <source>
        <dbReference type="EMBL" id="KKN11486.1"/>
    </source>
</evidence>
<proteinExistence type="predicted"/>
<feature type="region of interest" description="Disordered" evidence="1">
    <location>
        <begin position="22"/>
        <end position="54"/>
    </location>
</feature>
<dbReference type="EMBL" id="LAZR01004130">
    <property type="protein sequence ID" value="KKN11486.1"/>
    <property type="molecule type" value="Genomic_DNA"/>
</dbReference>
<organism evidence="2">
    <name type="scientific">marine sediment metagenome</name>
    <dbReference type="NCBI Taxonomy" id="412755"/>
    <lineage>
        <taxon>unclassified sequences</taxon>
        <taxon>metagenomes</taxon>
        <taxon>ecological metagenomes</taxon>
    </lineage>
</organism>
<evidence type="ECO:0000256" key="1">
    <source>
        <dbReference type="SAM" id="MobiDB-lite"/>
    </source>
</evidence>
<sequence length="54" mass="6421">MKPSLEREELDFIFDLYRPSKKPKSENVKPKSTNYKELRKHDATKNQGVSHYLV</sequence>
<gene>
    <name evidence="2" type="ORF">LCGC14_1025980</name>
</gene>
<dbReference type="AlphaFoldDB" id="A0A0F9QE11"/>
<feature type="compositionally biased region" description="Polar residues" evidence="1">
    <location>
        <begin position="45"/>
        <end position="54"/>
    </location>
</feature>
<reference evidence="2" key="1">
    <citation type="journal article" date="2015" name="Nature">
        <title>Complex archaea that bridge the gap between prokaryotes and eukaryotes.</title>
        <authorList>
            <person name="Spang A."/>
            <person name="Saw J.H."/>
            <person name="Jorgensen S.L."/>
            <person name="Zaremba-Niedzwiedzka K."/>
            <person name="Martijn J."/>
            <person name="Lind A.E."/>
            <person name="van Eijk R."/>
            <person name="Schleper C."/>
            <person name="Guy L."/>
            <person name="Ettema T.J."/>
        </authorList>
    </citation>
    <scope>NUCLEOTIDE SEQUENCE</scope>
</reference>
<protein>
    <submittedName>
        <fullName evidence="2">Uncharacterized protein</fullName>
    </submittedName>
</protein>
<feature type="compositionally biased region" description="Basic and acidic residues" evidence="1">
    <location>
        <begin position="23"/>
        <end position="44"/>
    </location>
</feature>
<comment type="caution">
    <text evidence="2">The sequence shown here is derived from an EMBL/GenBank/DDBJ whole genome shotgun (WGS) entry which is preliminary data.</text>
</comment>
<name>A0A0F9QE11_9ZZZZ</name>
<accession>A0A0F9QE11</accession>